<dbReference type="OrthoDB" id="9785502at2"/>
<evidence type="ECO:0000256" key="3">
    <source>
        <dbReference type="ARBA" id="ARBA00023002"/>
    </source>
</evidence>
<evidence type="ECO:0000256" key="1">
    <source>
        <dbReference type="ARBA" id="ARBA00006926"/>
    </source>
</evidence>
<dbReference type="PROSITE" id="PS51355">
    <property type="entry name" value="GLUTATHIONE_PEROXID_3"/>
    <property type="match status" value="1"/>
</dbReference>
<dbReference type="PANTHER" id="PTHR11592">
    <property type="entry name" value="GLUTATHIONE PEROXIDASE"/>
    <property type="match status" value="1"/>
</dbReference>
<keyword evidence="3 5" id="KW-0560">Oxidoreductase</keyword>
<dbReference type="FunFam" id="3.40.30.10:FF:000010">
    <property type="entry name" value="Glutathione peroxidase"/>
    <property type="match status" value="1"/>
</dbReference>
<proteinExistence type="inferred from homology"/>
<dbReference type="PIRSF" id="PIRSF000303">
    <property type="entry name" value="Glutathion_perox"/>
    <property type="match status" value="1"/>
</dbReference>
<dbReference type="Pfam" id="PF00255">
    <property type="entry name" value="GSHPx"/>
    <property type="match status" value="1"/>
</dbReference>
<gene>
    <name evidence="7" type="ORF">DDF67_04150</name>
</gene>
<dbReference type="Proteomes" id="UP000245073">
    <property type="component" value="Unassembled WGS sequence"/>
</dbReference>
<dbReference type="PROSITE" id="PS00763">
    <property type="entry name" value="GLUTATHIONE_PEROXID_2"/>
    <property type="match status" value="1"/>
</dbReference>
<sequence length="158" mass="17368">MSVYDFSAKTLEGKDASLADYRGQVLLIVNTASKCGLTPQYEGLEALYKANKDRGLTILGFPCNQFGSQEPGTAEEIGSFCSLTYDVTFPMMAKIDVNGPSTHPLYAYLKKQQKGVLGTEGIKWNFTKFLIDRDGKVVERFAPTTKPEELQAAVEALL</sequence>
<evidence type="ECO:0000256" key="5">
    <source>
        <dbReference type="RuleBase" id="RU000499"/>
    </source>
</evidence>
<evidence type="ECO:0000256" key="2">
    <source>
        <dbReference type="ARBA" id="ARBA00022559"/>
    </source>
</evidence>
<dbReference type="GO" id="GO:0004601">
    <property type="term" value="F:peroxidase activity"/>
    <property type="evidence" value="ECO:0007669"/>
    <property type="project" value="UniProtKB-KW"/>
</dbReference>
<dbReference type="RefSeq" id="WP_109099679.1">
    <property type="nucleotide sequence ID" value="NZ_QDKQ01000023.1"/>
</dbReference>
<dbReference type="InterPro" id="IPR036249">
    <property type="entry name" value="Thioredoxin-like_sf"/>
</dbReference>
<evidence type="ECO:0000256" key="4">
    <source>
        <dbReference type="PIRSR" id="PIRSR000303-1"/>
    </source>
</evidence>
<evidence type="ECO:0000313" key="7">
    <source>
        <dbReference type="EMBL" id="PVM92889.1"/>
    </source>
</evidence>
<name>A0A2T9KAI4_9CAUL</name>
<dbReference type="PRINTS" id="PR01011">
    <property type="entry name" value="GLUTPROXDASE"/>
</dbReference>
<comment type="similarity">
    <text evidence="1 5">Belongs to the glutathione peroxidase family.</text>
</comment>
<protein>
    <recommendedName>
        <fullName evidence="5">Glutathione peroxidase</fullName>
    </recommendedName>
</protein>
<dbReference type="InterPro" id="IPR000889">
    <property type="entry name" value="Glutathione_peroxidase"/>
</dbReference>
<dbReference type="EMBL" id="QDKQ01000023">
    <property type="protein sequence ID" value="PVM92889.1"/>
    <property type="molecule type" value="Genomic_DNA"/>
</dbReference>
<comment type="caution">
    <text evidence="7">The sequence shown here is derived from an EMBL/GenBank/DDBJ whole genome shotgun (WGS) entry which is preliminary data.</text>
</comment>
<dbReference type="AlphaFoldDB" id="A0A2T9KAI4"/>
<dbReference type="CDD" id="cd00340">
    <property type="entry name" value="GSH_Peroxidase"/>
    <property type="match status" value="1"/>
</dbReference>
<dbReference type="InterPro" id="IPR013766">
    <property type="entry name" value="Thioredoxin_domain"/>
</dbReference>
<dbReference type="Gene3D" id="3.40.30.10">
    <property type="entry name" value="Glutaredoxin"/>
    <property type="match status" value="1"/>
</dbReference>
<feature type="active site" evidence="4">
    <location>
        <position position="35"/>
    </location>
</feature>
<keyword evidence="8" id="KW-1185">Reference proteome</keyword>
<dbReference type="InterPro" id="IPR029759">
    <property type="entry name" value="GPX_AS"/>
</dbReference>
<evidence type="ECO:0000259" key="6">
    <source>
        <dbReference type="PROSITE" id="PS51352"/>
    </source>
</evidence>
<reference evidence="7 8" key="1">
    <citation type="submission" date="2018-04" db="EMBL/GenBank/DDBJ databases">
        <title>The genome sequence of Caulobacter sp. 744.</title>
        <authorList>
            <person name="Gao J."/>
            <person name="Sun J."/>
        </authorList>
    </citation>
    <scope>NUCLEOTIDE SEQUENCE [LARGE SCALE GENOMIC DNA]</scope>
    <source>
        <strain evidence="7 8">774</strain>
    </source>
</reference>
<dbReference type="GO" id="GO:0034599">
    <property type="term" value="P:cellular response to oxidative stress"/>
    <property type="evidence" value="ECO:0007669"/>
    <property type="project" value="TreeGrafter"/>
</dbReference>
<dbReference type="PROSITE" id="PS00460">
    <property type="entry name" value="GLUTATHIONE_PEROXID_1"/>
    <property type="match status" value="1"/>
</dbReference>
<evidence type="ECO:0000313" key="8">
    <source>
        <dbReference type="Proteomes" id="UP000245073"/>
    </source>
</evidence>
<dbReference type="SUPFAM" id="SSF52833">
    <property type="entry name" value="Thioredoxin-like"/>
    <property type="match status" value="1"/>
</dbReference>
<accession>A0A2T9KAI4</accession>
<keyword evidence="2 5" id="KW-0575">Peroxidase</keyword>
<dbReference type="PANTHER" id="PTHR11592:SF78">
    <property type="entry name" value="GLUTATHIONE PEROXIDASE"/>
    <property type="match status" value="1"/>
</dbReference>
<dbReference type="InterPro" id="IPR029760">
    <property type="entry name" value="GPX_CS"/>
</dbReference>
<dbReference type="PROSITE" id="PS51352">
    <property type="entry name" value="THIOREDOXIN_2"/>
    <property type="match status" value="1"/>
</dbReference>
<organism evidence="7 8">
    <name type="scientific">Caulobacter endophyticus</name>
    <dbReference type="NCBI Taxonomy" id="2172652"/>
    <lineage>
        <taxon>Bacteria</taxon>
        <taxon>Pseudomonadati</taxon>
        <taxon>Pseudomonadota</taxon>
        <taxon>Alphaproteobacteria</taxon>
        <taxon>Caulobacterales</taxon>
        <taxon>Caulobacteraceae</taxon>
        <taxon>Caulobacter</taxon>
    </lineage>
</organism>
<feature type="domain" description="Thioredoxin" evidence="6">
    <location>
        <begin position="1"/>
        <end position="158"/>
    </location>
</feature>